<gene>
    <name evidence="11" type="primary">flgK</name>
    <name evidence="11" type="ORF">F9B85_03180</name>
</gene>
<keyword evidence="11" id="KW-0966">Cell projection</keyword>
<evidence type="ECO:0000256" key="7">
    <source>
        <dbReference type="SAM" id="Coils"/>
    </source>
</evidence>
<evidence type="ECO:0000256" key="6">
    <source>
        <dbReference type="ARBA" id="ARBA00023143"/>
    </source>
</evidence>
<dbReference type="RefSeq" id="WP_151618499.1">
    <property type="nucleotide sequence ID" value="NZ_WBXO01000002.1"/>
</dbReference>
<evidence type="ECO:0000256" key="1">
    <source>
        <dbReference type="ARBA" id="ARBA00004365"/>
    </source>
</evidence>
<dbReference type="PANTHER" id="PTHR30033">
    <property type="entry name" value="FLAGELLAR HOOK-ASSOCIATED PROTEIN 1"/>
    <property type="match status" value="1"/>
</dbReference>
<evidence type="ECO:0000313" key="12">
    <source>
        <dbReference type="Proteomes" id="UP000468766"/>
    </source>
</evidence>
<dbReference type="PANTHER" id="PTHR30033:SF1">
    <property type="entry name" value="FLAGELLAR HOOK-ASSOCIATED PROTEIN 1"/>
    <property type="match status" value="1"/>
</dbReference>
<dbReference type="NCBIfam" id="TIGR02492">
    <property type="entry name" value="flgK_ends"/>
    <property type="match status" value="1"/>
</dbReference>
<dbReference type="GO" id="GO:0009424">
    <property type="term" value="C:bacterial-type flagellum hook"/>
    <property type="evidence" value="ECO:0007669"/>
    <property type="project" value="InterPro"/>
</dbReference>
<evidence type="ECO:0000259" key="10">
    <source>
        <dbReference type="Pfam" id="PF22638"/>
    </source>
</evidence>
<keyword evidence="5" id="KW-0964">Secreted</keyword>
<keyword evidence="11" id="KW-0282">Flagellum</keyword>
<dbReference type="InterPro" id="IPR010930">
    <property type="entry name" value="Flg_bb/hook_C_dom"/>
</dbReference>
<dbReference type="PRINTS" id="PR01005">
    <property type="entry name" value="FLGHOOKAP1"/>
</dbReference>
<keyword evidence="6" id="KW-0975">Bacterial flagellum</keyword>
<keyword evidence="7" id="KW-0175">Coiled coil</keyword>
<accession>A0A6I0F819</accession>
<keyword evidence="11" id="KW-0969">Cilium</keyword>
<organism evidence="11 12">
    <name type="scientific">Heliorestis acidaminivorans</name>
    <dbReference type="NCBI Taxonomy" id="553427"/>
    <lineage>
        <taxon>Bacteria</taxon>
        <taxon>Bacillati</taxon>
        <taxon>Bacillota</taxon>
        <taxon>Clostridia</taxon>
        <taxon>Eubacteriales</taxon>
        <taxon>Heliobacteriaceae</taxon>
        <taxon>Heliorestis</taxon>
    </lineage>
</organism>
<feature type="coiled-coil region" evidence="7">
    <location>
        <begin position="181"/>
        <end position="225"/>
    </location>
</feature>
<feature type="domain" description="Flagellar basal body rod protein N-terminal" evidence="8">
    <location>
        <begin position="15"/>
        <end position="39"/>
    </location>
</feature>
<feature type="domain" description="Flagellar basal-body/hook protein C-terminal" evidence="9">
    <location>
        <begin position="716"/>
        <end position="756"/>
    </location>
</feature>
<dbReference type="Pfam" id="PF06429">
    <property type="entry name" value="Flg_bbr_C"/>
    <property type="match status" value="1"/>
</dbReference>
<dbReference type="GO" id="GO:0044780">
    <property type="term" value="P:bacterial-type flagellum assembly"/>
    <property type="evidence" value="ECO:0007669"/>
    <property type="project" value="InterPro"/>
</dbReference>
<dbReference type="OrthoDB" id="9802553at2"/>
<evidence type="ECO:0000259" key="9">
    <source>
        <dbReference type="Pfam" id="PF06429"/>
    </source>
</evidence>
<comment type="subcellular location">
    <subcellularLocation>
        <location evidence="1">Bacterial flagellum</location>
    </subcellularLocation>
    <subcellularLocation>
        <location evidence="2">Secreted</location>
    </subcellularLocation>
</comment>
<dbReference type="InterPro" id="IPR053927">
    <property type="entry name" value="FlgK_helical"/>
</dbReference>
<comment type="similarity">
    <text evidence="3">Belongs to the flagella basal body rod proteins family.</text>
</comment>
<dbReference type="Pfam" id="PF22638">
    <property type="entry name" value="FlgK_D1"/>
    <property type="match status" value="1"/>
</dbReference>
<sequence length="763" mass="83628">MPISSFFGINMMSAALGAQKRGLEVTGHNIANANTPGYTRQKAVFGTATPMPVPSLTKPNMTGQIGTGVQVDEIKRYREAFLDLQYRNELKEYGYWLAKVDTLKKIEHILNEPSDDGLQAVLDQFWESWQDLAKNPESLSNRSVVRQRGMAVSETFYHISKRLDDLERDLDREIGIKVTQVNDIAEQIRSLNLQIQRAEVSNDSANDLRDKRDILLDQLAELSDINTYEMPDGMIVVTLGNGTLVHGATVNKLETRLETDSQKKALNEIYWAGTDKRVVFQSGALKGTLEARGSLVPPSSTTLFNTGQFEWRSNIEAVLNVTHLAPAGEYNIADLLTALTNHSPTTPVLATQGHNSTADFPLMGNNLPQVGDAIVINGYKFTLTDNDFSETLDGQKILDLAEFEKRINAMKKITGVEVNYIVDNTDPNAPTAKLEFISDKAGKIEHTIDFVLAEAAGTGGGSLFGNSISAGQTSATPMKFSGYDALGHSSFAGVTINAYGKTYDVVSAEDGSGNIVKVVDSAGEEIMRLDLAELASSPPNPPIINISKREGLISDMRRKLEVLAYNFIDEVNEAHKQGVDMKFITANQGSGGAYFDPEGLYSVVDFFVDSKDNSGNTKALDRIVINDKILYDLDYIAAAAPGTMEFGAVKLAPGDNGNVLNMVSLRYKSIAGLPESSTFDDYYRATVAQLGVNSQQAWRMMETQERLATVVDNHRMSVSGVSLDEEMSNMIQLQHAYNSAARMLTTMDEMIETIVNRMGLVGR</sequence>
<proteinExistence type="inferred from homology"/>
<dbReference type="InterPro" id="IPR001444">
    <property type="entry name" value="Flag_bb_rod_N"/>
</dbReference>
<evidence type="ECO:0000256" key="5">
    <source>
        <dbReference type="ARBA" id="ARBA00022525"/>
    </source>
</evidence>
<evidence type="ECO:0000256" key="4">
    <source>
        <dbReference type="ARBA" id="ARBA00016244"/>
    </source>
</evidence>
<dbReference type="GO" id="GO:0005198">
    <property type="term" value="F:structural molecule activity"/>
    <property type="evidence" value="ECO:0007669"/>
    <property type="project" value="InterPro"/>
</dbReference>
<protein>
    <recommendedName>
        <fullName evidence="4">Flagellar hook-associated protein 1</fullName>
    </recommendedName>
</protein>
<dbReference type="Pfam" id="PF00460">
    <property type="entry name" value="Flg_bb_rod"/>
    <property type="match status" value="1"/>
</dbReference>
<keyword evidence="12" id="KW-1185">Reference proteome</keyword>
<feature type="domain" description="Flagellar hook-associated protein FlgK helical" evidence="10">
    <location>
        <begin position="103"/>
        <end position="302"/>
    </location>
</feature>
<dbReference type="InterPro" id="IPR002371">
    <property type="entry name" value="FlgK"/>
</dbReference>
<comment type="caution">
    <text evidence="11">The sequence shown here is derived from an EMBL/GenBank/DDBJ whole genome shotgun (WGS) entry which is preliminary data.</text>
</comment>
<evidence type="ECO:0000256" key="3">
    <source>
        <dbReference type="ARBA" id="ARBA00009677"/>
    </source>
</evidence>
<dbReference type="GO" id="GO:0005576">
    <property type="term" value="C:extracellular region"/>
    <property type="evidence" value="ECO:0007669"/>
    <property type="project" value="UniProtKB-SubCell"/>
</dbReference>
<reference evidence="11 12" key="1">
    <citation type="submission" date="2019-10" db="EMBL/GenBank/DDBJ databases">
        <title>Whole-genome sequence of the extremophile Heliorestis acidaminivorans DSM 24790.</title>
        <authorList>
            <person name="Kyndt J.A."/>
            <person name="Meyer T.E."/>
        </authorList>
    </citation>
    <scope>NUCLEOTIDE SEQUENCE [LARGE SCALE GENOMIC DNA]</scope>
    <source>
        <strain evidence="11 12">DSM 24790</strain>
    </source>
</reference>
<dbReference type="Proteomes" id="UP000468766">
    <property type="component" value="Unassembled WGS sequence"/>
</dbReference>
<dbReference type="SUPFAM" id="SSF64518">
    <property type="entry name" value="Phase 1 flagellin"/>
    <property type="match status" value="1"/>
</dbReference>
<dbReference type="EMBL" id="WBXO01000002">
    <property type="protein sequence ID" value="KAB2953638.1"/>
    <property type="molecule type" value="Genomic_DNA"/>
</dbReference>
<name>A0A6I0F819_9FIRM</name>
<evidence type="ECO:0000313" key="11">
    <source>
        <dbReference type="EMBL" id="KAB2953638.1"/>
    </source>
</evidence>
<evidence type="ECO:0000256" key="2">
    <source>
        <dbReference type="ARBA" id="ARBA00004613"/>
    </source>
</evidence>
<evidence type="ECO:0000259" key="8">
    <source>
        <dbReference type="Pfam" id="PF00460"/>
    </source>
</evidence>
<dbReference type="AlphaFoldDB" id="A0A6I0F819"/>